<evidence type="ECO:0000256" key="3">
    <source>
        <dbReference type="ARBA" id="ARBA00022801"/>
    </source>
</evidence>
<dbReference type="PANTHER" id="PTHR22748:SF6">
    <property type="entry name" value="DNA-(APURINIC OR APYRIMIDINIC SITE) ENDONUCLEASE"/>
    <property type="match status" value="1"/>
</dbReference>
<feature type="site" description="Transition state stabilizer" evidence="6">
    <location>
        <position position="81"/>
    </location>
</feature>
<name>A0AAJ2NSR3_ALKPS</name>
<dbReference type="PANTHER" id="PTHR22748">
    <property type="entry name" value="AP ENDONUCLEASE"/>
    <property type="match status" value="1"/>
</dbReference>
<gene>
    <name evidence="8" type="ORF">RYX45_21540</name>
</gene>
<dbReference type="Proteomes" id="UP001285636">
    <property type="component" value="Unassembled WGS sequence"/>
</dbReference>
<evidence type="ECO:0000256" key="5">
    <source>
        <dbReference type="PIRSR" id="PIRSR604808-2"/>
    </source>
</evidence>
<dbReference type="AlphaFoldDB" id="A0AAJ2NSR3"/>
<dbReference type="RefSeq" id="WP_323467919.1">
    <property type="nucleotide sequence ID" value="NZ_JAWJAY010000425.1"/>
</dbReference>
<dbReference type="GO" id="GO:0003906">
    <property type="term" value="F:DNA-(apurinic or apyrimidinic site) endonuclease activity"/>
    <property type="evidence" value="ECO:0007669"/>
    <property type="project" value="TreeGrafter"/>
</dbReference>
<comment type="caution">
    <text evidence="8">The sequence shown here is derived from an EMBL/GenBank/DDBJ whole genome shotgun (WGS) entry which is preliminary data.</text>
</comment>
<feature type="domain" description="Endonuclease/exonuclease/phosphatase" evidence="7">
    <location>
        <begin position="1"/>
        <end position="94"/>
    </location>
</feature>
<keyword evidence="4 5" id="KW-0460">Magnesium</keyword>
<dbReference type="NCBIfam" id="TIGR00633">
    <property type="entry name" value="xth"/>
    <property type="match status" value="1"/>
</dbReference>
<comment type="similarity">
    <text evidence="1">Belongs to the DNA repair enzymes AP/ExoA family.</text>
</comment>
<dbReference type="GO" id="GO:0008311">
    <property type="term" value="F:double-stranded DNA 3'-5' DNA exonuclease activity"/>
    <property type="evidence" value="ECO:0007669"/>
    <property type="project" value="TreeGrafter"/>
</dbReference>
<keyword evidence="2 5" id="KW-0479">Metal-binding</keyword>
<feature type="binding site" evidence="5">
    <location>
        <position position="81"/>
    </location>
    <ligand>
        <name>Mg(2+)</name>
        <dbReference type="ChEBI" id="CHEBI:18420"/>
        <label>1</label>
    </ligand>
</feature>
<dbReference type="PROSITE" id="PS51435">
    <property type="entry name" value="AP_NUCLEASE_F1_4"/>
    <property type="match status" value="1"/>
</dbReference>
<evidence type="ECO:0000256" key="2">
    <source>
        <dbReference type="ARBA" id="ARBA00022723"/>
    </source>
</evidence>
<organism evidence="8 9">
    <name type="scientific">Alkalihalophilus pseudofirmus</name>
    <name type="common">Bacillus pseudofirmus</name>
    <dbReference type="NCBI Taxonomy" id="79885"/>
    <lineage>
        <taxon>Bacteria</taxon>
        <taxon>Bacillati</taxon>
        <taxon>Bacillota</taxon>
        <taxon>Bacilli</taxon>
        <taxon>Bacillales</taxon>
        <taxon>Bacillaceae</taxon>
        <taxon>Alkalihalophilus</taxon>
    </lineage>
</organism>
<accession>A0AAJ2NSR3</accession>
<feature type="non-terminal residue" evidence="8">
    <location>
        <position position="1"/>
    </location>
</feature>
<dbReference type="Pfam" id="PF03372">
    <property type="entry name" value="Exo_endo_phos"/>
    <property type="match status" value="1"/>
</dbReference>
<evidence type="ECO:0000256" key="1">
    <source>
        <dbReference type="ARBA" id="ARBA00007092"/>
    </source>
</evidence>
<proteinExistence type="inferred from homology"/>
<reference evidence="8" key="1">
    <citation type="submission" date="2023-10" db="EMBL/GenBank/DDBJ databases">
        <title>Screening of Alkalihalophilus pseudofirmusBZ-TG-HK211 and Its Alleviation of Salt Stress on Rapeseed Growth.</title>
        <authorList>
            <person name="Zhao B."/>
            <person name="Guo T."/>
        </authorList>
    </citation>
    <scope>NUCLEOTIDE SEQUENCE</scope>
    <source>
        <strain evidence="8">BZ-TG-HK211</strain>
    </source>
</reference>
<dbReference type="EMBL" id="JAWJAY010000425">
    <property type="protein sequence ID" value="MDV2887753.1"/>
    <property type="molecule type" value="Genomic_DNA"/>
</dbReference>
<feature type="binding site" evidence="5">
    <location>
        <position position="79"/>
    </location>
    <ligand>
        <name>Mg(2+)</name>
        <dbReference type="ChEBI" id="CHEBI:18420"/>
        <label>1</label>
    </ligand>
</feature>
<dbReference type="InterPro" id="IPR036691">
    <property type="entry name" value="Endo/exonu/phosph_ase_sf"/>
</dbReference>
<comment type="cofactor">
    <cofactor evidence="5">
        <name>Mg(2+)</name>
        <dbReference type="ChEBI" id="CHEBI:18420"/>
    </cofactor>
    <cofactor evidence="5">
        <name>Mn(2+)</name>
        <dbReference type="ChEBI" id="CHEBI:29035"/>
    </cofactor>
    <text evidence="5">Probably binds two magnesium or manganese ions per subunit.</text>
</comment>
<evidence type="ECO:0000313" key="8">
    <source>
        <dbReference type="EMBL" id="MDV2887753.1"/>
    </source>
</evidence>
<dbReference type="SUPFAM" id="SSF56219">
    <property type="entry name" value="DNase I-like"/>
    <property type="match status" value="1"/>
</dbReference>
<feature type="non-terminal residue" evidence="8">
    <location>
        <position position="95"/>
    </location>
</feature>
<dbReference type="InterPro" id="IPR004808">
    <property type="entry name" value="AP_endonuc_1"/>
</dbReference>
<keyword evidence="3" id="KW-0378">Hydrolase</keyword>
<sequence length="95" mass="11059">AVFTKVKPLSVRYGLGSDEVEEEGRILTLEFSDFILVNVYTPNSQRDLARLSYRLEWEDRIREYLEELAFNKPVVLCGDLNVAHREIDLRNAKTN</sequence>
<evidence type="ECO:0000313" key="9">
    <source>
        <dbReference type="Proteomes" id="UP001285636"/>
    </source>
</evidence>
<protein>
    <submittedName>
        <fullName evidence="8">Exodeoxyribonuclease III</fullName>
    </submittedName>
</protein>
<dbReference type="GO" id="GO:0046872">
    <property type="term" value="F:metal ion binding"/>
    <property type="evidence" value="ECO:0007669"/>
    <property type="project" value="UniProtKB-KW"/>
</dbReference>
<dbReference type="InterPro" id="IPR005135">
    <property type="entry name" value="Endo/exonuclease/phosphatase"/>
</dbReference>
<evidence type="ECO:0000256" key="6">
    <source>
        <dbReference type="PIRSR" id="PIRSR604808-3"/>
    </source>
</evidence>
<evidence type="ECO:0000259" key="7">
    <source>
        <dbReference type="Pfam" id="PF03372"/>
    </source>
</evidence>
<dbReference type="Gene3D" id="3.60.10.10">
    <property type="entry name" value="Endonuclease/exonuclease/phosphatase"/>
    <property type="match status" value="1"/>
</dbReference>
<keyword evidence="5" id="KW-0464">Manganese</keyword>
<dbReference type="GO" id="GO:0006284">
    <property type="term" value="P:base-excision repair"/>
    <property type="evidence" value="ECO:0007669"/>
    <property type="project" value="TreeGrafter"/>
</dbReference>
<dbReference type="GO" id="GO:0008081">
    <property type="term" value="F:phosphoric diester hydrolase activity"/>
    <property type="evidence" value="ECO:0007669"/>
    <property type="project" value="TreeGrafter"/>
</dbReference>
<evidence type="ECO:0000256" key="4">
    <source>
        <dbReference type="ARBA" id="ARBA00022842"/>
    </source>
</evidence>